<keyword evidence="4" id="KW-0456">Lyase</keyword>
<dbReference type="InterPro" id="IPR000634">
    <property type="entry name" value="Ser/Thr_deHydtase_PyrdxlP-BS"/>
</dbReference>
<dbReference type="PROSITE" id="PS00165">
    <property type="entry name" value="DEHYDRATASE_SER_THR"/>
    <property type="match status" value="1"/>
</dbReference>
<evidence type="ECO:0000256" key="2">
    <source>
        <dbReference type="ARBA" id="ARBA00012093"/>
    </source>
</evidence>
<sequence length="391" mass="43143">MSFSPNTFINNVHKTYENITSIILKTPLLHSKWLSSENNCNVFLKMESEQITNSFKLRGAASKIIKLIKEDPDNLSTEGFVTASSGNHALACAYVAELEKVKTQIYTHKRISSIKKQILNSFPNVVLNYYGEECCEAEIHAREEAKKKGLIYVSPYNDIDIINGQATIGLELFSQLPNLDTVFVSVGGGGLISGIALYLKLINPSIEIIGCQAINDCCMHESISAGKLIQNYSYLNTFADGAAGKVEPGSITFEICQKYVDKWVLVNEEDIEKAVYDVLINERKIIEGSAGLTIAALRKTKIANNKNVALIVCGGNIGIKNVVSVFTDDTKLYSFLIAHHAITCNKMNFLTSVGGDEKQLTSAILIQLMAKEICFSYLVYGMKQKRPARSL</sequence>
<feature type="non-terminal residue" evidence="9">
    <location>
        <position position="1"/>
    </location>
</feature>
<evidence type="ECO:0000256" key="5">
    <source>
        <dbReference type="ARBA" id="ARBA00041766"/>
    </source>
</evidence>
<dbReference type="PANTHER" id="PTHR48078:SF6">
    <property type="entry name" value="L-THREONINE DEHYDRATASE CATABOLIC TDCB"/>
    <property type="match status" value="1"/>
</dbReference>
<dbReference type="InterPro" id="IPR050147">
    <property type="entry name" value="Ser/Thr_Dehydratase"/>
</dbReference>
<dbReference type="GO" id="GO:0003941">
    <property type="term" value="F:L-serine ammonia-lyase activity"/>
    <property type="evidence" value="ECO:0007669"/>
    <property type="project" value="UniProtKB-EC"/>
</dbReference>
<proteinExistence type="evidence at transcript level"/>
<dbReference type="CDD" id="cd01562">
    <property type="entry name" value="Thr-dehyd"/>
    <property type="match status" value="1"/>
</dbReference>
<dbReference type="SUPFAM" id="SSF53686">
    <property type="entry name" value="Tryptophan synthase beta subunit-like PLP-dependent enzymes"/>
    <property type="match status" value="1"/>
</dbReference>
<dbReference type="InterPro" id="IPR001926">
    <property type="entry name" value="TrpB-like_PALP"/>
</dbReference>
<comment type="catalytic activity">
    <reaction evidence="7">
        <text>L-serine = pyruvate + NH4(+)</text>
        <dbReference type="Rhea" id="RHEA:19169"/>
        <dbReference type="ChEBI" id="CHEBI:15361"/>
        <dbReference type="ChEBI" id="CHEBI:28938"/>
        <dbReference type="ChEBI" id="CHEBI:33384"/>
        <dbReference type="EC" id="4.3.1.17"/>
    </reaction>
</comment>
<keyword evidence="3" id="KW-0663">Pyridoxal phosphate</keyword>
<reference evidence="9" key="1">
    <citation type="journal article" date="2013" name="Genome Biol. Evol.">
        <title>Punctuated emergences of genetic and phenotypic innovations in eumetazoan, bilaterian, euteleostome, and hominidae ancestors.</title>
        <authorList>
            <person name="Wenger Y."/>
            <person name="Galliot B."/>
        </authorList>
    </citation>
    <scope>NUCLEOTIDE SEQUENCE</scope>
    <source>
        <tissue evidence="9">Whole animals</tissue>
    </source>
</reference>
<comment type="cofactor">
    <cofactor evidence="1">
        <name>pyridoxal 5'-phosphate</name>
        <dbReference type="ChEBI" id="CHEBI:597326"/>
    </cofactor>
</comment>
<dbReference type="OrthoDB" id="4418812at2759"/>
<dbReference type="AlphaFoldDB" id="T2M5A0"/>
<dbReference type="InterPro" id="IPR036052">
    <property type="entry name" value="TrpB-like_PALP_sf"/>
</dbReference>
<dbReference type="GO" id="GO:0030170">
    <property type="term" value="F:pyridoxal phosphate binding"/>
    <property type="evidence" value="ECO:0007669"/>
    <property type="project" value="InterPro"/>
</dbReference>
<evidence type="ECO:0000256" key="6">
    <source>
        <dbReference type="ARBA" id="ARBA00042605"/>
    </source>
</evidence>
<dbReference type="PANTHER" id="PTHR48078">
    <property type="entry name" value="THREONINE DEHYDRATASE, MITOCHONDRIAL-RELATED"/>
    <property type="match status" value="1"/>
</dbReference>
<dbReference type="GO" id="GO:0004794">
    <property type="term" value="F:threonine deaminase activity"/>
    <property type="evidence" value="ECO:0007669"/>
    <property type="project" value="TreeGrafter"/>
</dbReference>
<dbReference type="GO" id="GO:0009097">
    <property type="term" value="P:isoleucine biosynthetic process"/>
    <property type="evidence" value="ECO:0007669"/>
    <property type="project" value="TreeGrafter"/>
</dbReference>
<evidence type="ECO:0000259" key="8">
    <source>
        <dbReference type="Pfam" id="PF00291"/>
    </source>
</evidence>
<dbReference type="EMBL" id="HAAD01001251">
    <property type="protein sequence ID" value="CDG67483.1"/>
    <property type="molecule type" value="mRNA"/>
</dbReference>
<evidence type="ECO:0000313" key="9">
    <source>
        <dbReference type="EMBL" id="CDG67483.1"/>
    </source>
</evidence>
<dbReference type="GO" id="GO:0006567">
    <property type="term" value="P:L-threonine catabolic process"/>
    <property type="evidence" value="ECO:0007669"/>
    <property type="project" value="TreeGrafter"/>
</dbReference>
<name>T2M5A0_HYDVU</name>
<dbReference type="Gene3D" id="3.40.50.1100">
    <property type="match status" value="2"/>
</dbReference>
<feature type="domain" description="Tryptophan synthase beta chain-like PALP" evidence="8">
    <location>
        <begin position="20"/>
        <end position="314"/>
    </location>
</feature>
<dbReference type="Pfam" id="PF00291">
    <property type="entry name" value="PALP"/>
    <property type="match status" value="1"/>
</dbReference>
<evidence type="ECO:0000256" key="1">
    <source>
        <dbReference type="ARBA" id="ARBA00001933"/>
    </source>
</evidence>
<evidence type="ECO:0000256" key="4">
    <source>
        <dbReference type="ARBA" id="ARBA00023239"/>
    </source>
</evidence>
<evidence type="ECO:0000256" key="3">
    <source>
        <dbReference type="ARBA" id="ARBA00022898"/>
    </source>
</evidence>
<organism evidence="9">
    <name type="scientific">Hydra vulgaris</name>
    <name type="common">Hydra</name>
    <name type="synonym">Hydra attenuata</name>
    <dbReference type="NCBI Taxonomy" id="6087"/>
    <lineage>
        <taxon>Eukaryota</taxon>
        <taxon>Metazoa</taxon>
        <taxon>Cnidaria</taxon>
        <taxon>Hydrozoa</taxon>
        <taxon>Hydroidolina</taxon>
        <taxon>Anthoathecata</taxon>
        <taxon>Aplanulata</taxon>
        <taxon>Hydridae</taxon>
        <taxon>Hydra</taxon>
    </lineage>
</organism>
<dbReference type="GO" id="GO:0006565">
    <property type="term" value="P:L-serine catabolic process"/>
    <property type="evidence" value="ECO:0007669"/>
    <property type="project" value="TreeGrafter"/>
</dbReference>
<accession>T2M5A0</accession>
<protein>
    <recommendedName>
        <fullName evidence="2">L-serine ammonia-lyase</fullName>
        <ecNumber evidence="2">4.3.1.17</ecNumber>
    </recommendedName>
    <alternativeName>
        <fullName evidence="5">L-serine deaminase</fullName>
    </alternativeName>
    <alternativeName>
        <fullName evidence="6">L-threonine dehydratase</fullName>
    </alternativeName>
</protein>
<dbReference type="EC" id="4.3.1.17" evidence="2"/>
<evidence type="ECO:0000256" key="7">
    <source>
        <dbReference type="ARBA" id="ARBA00049406"/>
    </source>
</evidence>
<gene>
    <name evidence="9" type="primary">SRR</name>
</gene>